<accession>W3A3L6</accession>
<evidence type="ECO:0000313" key="1">
    <source>
        <dbReference type="EMBL" id="ETP53771.1"/>
    </source>
</evidence>
<evidence type="ECO:0000313" key="2">
    <source>
        <dbReference type="Proteomes" id="UP000018948"/>
    </source>
</evidence>
<reference evidence="1 2" key="1">
    <citation type="submission" date="2013-11" db="EMBL/GenBank/DDBJ databases">
        <title>The Genome Sequence of Phytophthora parasitica P10297.</title>
        <authorList>
            <consortium name="The Broad Institute Genomics Platform"/>
            <person name="Russ C."/>
            <person name="Tyler B."/>
            <person name="Panabieres F."/>
            <person name="Shan W."/>
            <person name="Tripathy S."/>
            <person name="Grunwald N."/>
            <person name="Machado M."/>
            <person name="Johnson C.S."/>
            <person name="Walker B."/>
            <person name="Young S.K."/>
            <person name="Zeng Q."/>
            <person name="Gargeya S."/>
            <person name="Fitzgerald M."/>
            <person name="Haas B."/>
            <person name="Abouelleil A."/>
            <person name="Allen A.W."/>
            <person name="Alvarado L."/>
            <person name="Arachchi H.M."/>
            <person name="Berlin A.M."/>
            <person name="Chapman S.B."/>
            <person name="Gainer-Dewar J."/>
            <person name="Goldberg J."/>
            <person name="Griggs A."/>
            <person name="Gujja S."/>
            <person name="Hansen M."/>
            <person name="Howarth C."/>
            <person name="Imamovic A."/>
            <person name="Ireland A."/>
            <person name="Larimer J."/>
            <person name="McCowan C."/>
            <person name="Murphy C."/>
            <person name="Pearson M."/>
            <person name="Poon T.W."/>
            <person name="Priest M."/>
            <person name="Roberts A."/>
            <person name="Saif S."/>
            <person name="Shea T."/>
            <person name="Sisk P."/>
            <person name="Sykes S."/>
            <person name="Wortman J."/>
            <person name="Nusbaum C."/>
            <person name="Birren B."/>
        </authorList>
    </citation>
    <scope>NUCLEOTIDE SEQUENCE [LARGE SCALE GENOMIC DNA]</scope>
    <source>
        <strain evidence="1 2">P10297</strain>
    </source>
</reference>
<protein>
    <submittedName>
        <fullName evidence="1">Uncharacterized protein</fullName>
    </submittedName>
</protein>
<gene>
    <name evidence="1" type="ORF">F442_01351</name>
</gene>
<proteinExistence type="predicted"/>
<dbReference type="EMBL" id="ANIY01000253">
    <property type="protein sequence ID" value="ETP53771.1"/>
    <property type="molecule type" value="Genomic_DNA"/>
</dbReference>
<dbReference type="Proteomes" id="UP000018948">
    <property type="component" value="Unassembled WGS sequence"/>
</dbReference>
<dbReference type="AlphaFoldDB" id="W3A3L6"/>
<organism evidence="1 2">
    <name type="scientific">Phytophthora nicotianae P10297</name>
    <dbReference type="NCBI Taxonomy" id="1317064"/>
    <lineage>
        <taxon>Eukaryota</taxon>
        <taxon>Sar</taxon>
        <taxon>Stramenopiles</taxon>
        <taxon>Oomycota</taxon>
        <taxon>Peronosporomycetes</taxon>
        <taxon>Peronosporales</taxon>
        <taxon>Peronosporaceae</taxon>
        <taxon>Phytophthora</taxon>
    </lineage>
</organism>
<name>W3A3L6_PHYNI</name>
<sequence length="105" mass="11659">MARGSELSGMGLANGPGNAAAERWQCRGEKHRSLYARLSVSCQDPRGSGSEWEYHRRWVDAAIAQRRIGFFGAWSIWNGRTKICVISDVDKMKRGTVSRVCGGSR</sequence>
<comment type="caution">
    <text evidence="1">The sequence shown here is derived from an EMBL/GenBank/DDBJ whole genome shotgun (WGS) entry which is preliminary data.</text>
</comment>